<name>A0ABT6FZ10_9FLAO</name>
<dbReference type="Gene3D" id="3.90.1150.10">
    <property type="entry name" value="Aspartate Aminotransferase, domain 1"/>
    <property type="match status" value="1"/>
</dbReference>
<dbReference type="EMBL" id="JARSBN010000002">
    <property type="protein sequence ID" value="MDG4715021.1"/>
    <property type="molecule type" value="Genomic_DNA"/>
</dbReference>
<dbReference type="InterPro" id="IPR015421">
    <property type="entry name" value="PyrdxlP-dep_Trfase_major"/>
</dbReference>
<evidence type="ECO:0000313" key="5">
    <source>
        <dbReference type="EMBL" id="MDG4715021.1"/>
    </source>
</evidence>
<dbReference type="Proteomes" id="UP001529085">
    <property type="component" value="Unassembled WGS sequence"/>
</dbReference>
<evidence type="ECO:0000256" key="4">
    <source>
        <dbReference type="RuleBase" id="RU362118"/>
    </source>
</evidence>
<dbReference type="InterPro" id="IPR015424">
    <property type="entry name" value="PyrdxlP-dep_Trfase"/>
</dbReference>
<dbReference type="GO" id="GO:0003962">
    <property type="term" value="F:cystathionine gamma-synthase activity"/>
    <property type="evidence" value="ECO:0007669"/>
    <property type="project" value="UniProtKB-EC"/>
</dbReference>
<comment type="similarity">
    <text evidence="2 4">Belongs to the trans-sulfuration enzymes family.</text>
</comment>
<dbReference type="CDD" id="cd00614">
    <property type="entry name" value="CGS_like"/>
    <property type="match status" value="1"/>
</dbReference>
<gene>
    <name evidence="5" type="ORF">P7122_03985</name>
</gene>
<evidence type="ECO:0000256" key="1">
    <source>
        <dbReference type="ARBA" id="ARBA00001933"/>
    </source>
</evidence>
<dbReference type="PANTHER" id="PTHR11808:SF15">
    <property type="entry name" value="CYSTATHIONINE GAMMA-LYASE"/>
    <property type="match status" value="1"/>
</dbReference>
<dbReference type="Pfam" id="PF01053">
    <property type="entry name" value="Cys_Met_Meta_PP"/>
    <property type="match status" value="1"/>
</dbReference>
<dbReference type="PROSITE" id="PS00868">
    <property type="entry name" value="CYS_MET_METAB_PP"/>
    <property type="match status" value="1"/>
</dbReference>
<dbReference type="SUPFAM" id="SSF53383">
    <property type="entry name" value="PLP-dependent transferases"/>
    <property type="match status" value="1"/>
</dbReference>
<dbReference type="InterPro" id="IPR015422">
    <property type="entry name" value="PyrdxlP-dep_Trfase_small"/>
</dbReference>
<evidence type="ECO:0000313" key="6">
    <source>
        <dbReference type="Proteomes" id="UP001529085"/>
    </source>
</evidence>
<dbReference type="InterPro" id="IPR054542">
    <property type="entry name" value="Cys_met_metab_PP"/>
</dbReference>
<evidence type="ECO:0000256" key="2">
    <source>
        <dbReference type="ARBA" id="ARBA00009077"/>
    </source>
</evidence>
<dbReference type="Gene3D" id="3.40.640.10">
    <property type="entry name" value="Type I PLP-dependent aspartate aminotransferase-like (Major domain)"/>
    <property type="match status" value="1"/>
</dbReference>
<comment type="caution">
    <text evidence="5">The sequence shown here is derived from an EMBL/GenBank/DDBJ whole genome shotgun (WGS) entry which is preliminary data.</text>
</comment>
<reference evidence="5 6" key="1">
    <citation type="submission" date="2023-03" db="EMBL/GenBank/DDBJ databases">
        <title>Strain YYF002 represents a novel species in the genus Winogradskyella isolated from seawater.</title>
        <authorList>
            <person name="Fu Z.-Y."/>
        </authorList>
    </citation>
    <scope>NUCLEOTIDE SEQUENCE [LARGE SCALE GENOMIC DNA]</scope>
    <source>
        <strain evidence="5 6">YYF002</strain>
    </source>
</reference>
<dbReference type="PANTHER" id="PTHR11808">
    <property type="entry name" value="TRANS-SULFURATION ENZYME FAMILY MEMBER"/>
    <property type="match status" value="1"/>
</dbReference>
<keyword evidence="5" id="KW-0808">Transferase</keyword>
<dbReference type="EC" id="2.5.1.48" evidence="5"/>
<dbReference type="PIRSF" id="PIRSF001434">
    <property type="entry name" value="CGS"/>
    <property type="match status" value="1"/>
</dbReference>
<keyword evidence="3 4" id="KW-0663">Pyridoxal phosphate</keyword>
<accession>A0ABT6FZ10</accession>
<comment type="cofactor">
    <cofactor evidence="1 4">
        <name>pyridoxal 5'-phosphate</name>
        <dbReference type="ChEBI" id="CHEBI:597326"/>
    </cofactor>
</comment>
<proteinExistence type="inferred from homology"/>
<organism evidence="5 6">
    <name type="scientific">Winogradskyella marincola</name>
    <dbReference type="NCBI Taxonomy" id="3037795"/>
    <lineage>
        <taxon>Bacteria</taxon>
        <taxon>Pseudomonadati</taxon>
        <taxon>Bacteroidota</taxon>
        <taxon>Flavobacteriia</taxon>
        <taxon>Flavobacteriales</taxon>
        <taxon>Flavobacteriaceae</taxon>
        <taxon>Winogradskyella</taxon>
    </lineage>
</organism>
<keyword evidence="6" id="KW-1185">Reference proteome</keyword>
<protein>
    <submittedName>
        <fullName evidence="5">Cystathionine gamma-synthase</fullName>
        <ecNumber evidence="5">2.5.1.48</ecNumber>
    </submittedName>
</protein>
<evidence type="ECO:0000256" key="3">
    <source>
        <dbReference type="ARBA" id="ARBA00022898"/>
    </source>
</evidence>
<sequence length="379" mass="41820">MKFNTKTIHGGQEPDVAHGSVMPPIYQTTTYAQSTPGGHKGYEYSRTHNPTRHALEQSFASLESGNYGLAFGSGLAAIDAVLKLMKPGDEVISTNDLYGGTYRLFTKIYEDFGIKFHFVGMHNADKIESYITSKTKLIWVETPTNPMMNIIDIKAITKISKKHNLLLAVDNTFATPYLQQPLDLGADIVMHSATKYLGGHSDVVMGALVVRDKELADKLYFIQNASGAICGPQDAFLVLRGIKTLHVRMQRHCENGRAVAEFLDNHPKIENVYWPGFKNHPNHDIAKSQMKDFGGMVSFRTKGNNYEEAIKIVENLNIFTLAESLGGVESLAGHPASMTHASIPKDEREKTGVVDSLIRLSVGIEDKEDLIADLKQAIG</sequence>
<dbReference type="InterPro" id="IPR000277">
    <property type="entry name" value="Cys/Met-Metab_PyrdxlP-dep_enz"/>
</dbReference>
<dbReference type="NCBIfam" id="NF005871">
    <property type="entry name" value="PRK07811.1"/>
    <property type="match status" value="1"/>
</dbReference>
<dbReference type="RefSeq" id="WP_278004489.1">
    <property type="nucleotide sequence ID" value="NZ_JARSBN010000002.1"/>
</dbReference>